<dbReference type="AlphaFoldDB" id="A0AA86R5N7"/>
<name>A0AA86R5N7_9EUKA</name>
<dbReference type="EMBL" id="CATOUU010001064">
    <property type="protein sequence ID" value="CAI9969832.1"/>
    <property type="molecule type" value="Genomic_DNA"/>
</dbReference>
<proteinExistence type="predicted"/>
<feature type="coiled-coil region" evidence="1">
    <location>
        <begin position="269"/>
        <end position="296"/>
    </location>
</feature>
<comment type="caution">
    <text evidence="2">The sequence shown here is derived from an EMBL/GenBank/DDBJ whole genome shotgun (WGS) entry which is preliminary data.</text>
</comment>
<reference evidence="2" key="1">
    <citation type="submission" date="2023-06" db="EMBL/GenBank/DDBJ databases">
        <authorList>
            <person name="Kurt Z."/>
        </authorList>
    </citation>
    <scope>NUCLEOTIDE SEQUENCE</scope>
</reference>
<dbReference type="EMBL" id="CAXDID020000040">
    <property type="protein sequence ID" value="CAL5999812.1"/>
    <property type="molecule type" value="Genomic_DNA"/>
</dbReference>
<keyword evidence="4" id="KW-1185">Reference proteome</keyword>
<keyword evidence="1" id="KW-0175">Coiled coil</keyword>
<reference evidence="3 4" key="2">
    <citation type="submission" date="2024-07" db="EMBL/GenBank/DDBJ databases">
        <authorList>
            <person name="Akdeniz Z."/>
        </authorList>
    </citation>
    <scope>NUCLEOTIDE SEQUENCE [LARGE SCALE GENOMIC DNA]</scope>
</reference>
<evidence type="ECO:0000313" key="4">
    <source>
        <dbReference type="Proteomes" id="UP001642409"/>
    </source>
</evidence>
<evidence type="ECO:0000256" key="1">
    <source>
        <dbReference type="SAM" id="Coils"/>
    </source>
</evidence>
<accession>A0AA86R5N7</accession>
<gene>
    <name evidence="3" type="ORF">HINF_LOCUS16396</name>
    <name evidence="2" type="ORF">HINF_LOCUS57477</name>
</gene>
<organism evidence="2">
    <name type="scientific">Hexamita inflata</name>
    <dbReference type="NCBI Taxonomy" id="28002"/>
    <lineage>
        <taxon>Eukaryota</taxon>
        <taxon>Metamonada</taxon>
        <taxon>Diplomonadida</taxon>
        <taxon>Hexamitidae</taxon>
        <taxon>Hexamitinae</taxon>
        <taxon>Hexamita</taxon>
    </lineage>
</organism>
<evidence type="ECO:0000313" key="2">
    <source>
        <dbReference type="EMBL" id="CAI9969832.1"/>
    </source>
</evidence>
<sequence length="529" mass="63682">MIERLFNQNKLYYENNSKITSVWRVKKETSRIFIYIQSCAEKHTEQVKVRIIDTKGRNCCNSGDYYLLDINTPYSMYNCVDDNDRYQIQFSSSVSFIWFPYFEQEFLELTTLLQNKQDILYYINQFKTTQIKIRRRGIFYPQNEYHYDSSFKLLKERQVCYVTSSVGVLFTKQRVFNDIIQPYEVECLPQRVIELHEEVQVLEVVKDEGRIVYKNMEGWINIRYVTQFGNGGMCDCQLCSNGKFKREPIYHFYNDKTLLRNIALEQLLYNQYMNKIDNTLQQYQQQQQLITNLSDKLLIKLKQYSFDPELEILYRLHENYSRNINWEQITQQINLIHKQYVDTKQAQRYTTKQIQRLYSQQIIPKTKRNVPQEMLNELKNIAVQCFVPPSSTNEDYTQLKHIHNILKQEMNQHMIDYDYQNPNDNIKNWISRNKLKQQKISNEEIKKQVQNIVLKYKVINSDKQQQNFFDTLKQFTCSKELQIDVCNKLQQILSEDMGLDINDQQLSQQKIQENDTLQTEFQPFETSFD</sequence>
<protein>
    <submittedName>
        <fullName evidence="3">Hypothetical_protein</fullName>
    </submittedName>
</protein>
<evidence type="ECO:0000313" key="3">
    <source>
        <dbReference type="EMBL" id="CAL5999812.1"/>
    </source>
</evidence>
<dbReference type="Proteomes" id="UP001642409">
    <property type="component" value="Unassembled WGS sequence"/>
</dbReference>